<keyword evidence="5" id="KW-1185">Reference proteome</keyword>
<feature type="compositionally biased region" description="Basic and acidic residues" evidence="2">
    <location>
        <begin position="1"/>
        <end position="14"/>
    </location>
</feature>
<dbReference type="PANTHER" id="PTHR43084">
    <property type="entry name" value="PERSULFIDE DIOXYGENASE ETHE1"/>
    <property type="match status" value="1"/>
</dbReference>
<gene>
    <name evidence="4" type="ORF">J5474_18060</name>
</gene>
<protein>
    <submittedName>
        <fullName evidence="4">MBL fold metallo-hydrolase</fullName>
    </submittedName>
</protein>
<evidence type="ECO:0000313" key="5">
    <source>
        <dbReference type="Proteomes" id="UP000675940"/>
    </source>
</evidence>
<evidence type="ECO:0000256" key="1">
    <source>
        <dbReference type="ARBA" id="ARBA00022723"/>
    </source>
</evidence>
<dbReference type="InterPro" id="IPR001279">
    <property type="entry name" value="Metallo-B-lactamas"/>
</dbReference>
<dbReference type="InterPro" id="IPR036866">
    <property type="entry name" value="RibonucZ/Hydroxyglut_hydro"/>
</dbReference>
<dbReference type="EMBL" id="JAGISH010000011">
    <property type="protein sequence ID" value="MBP0484381.1"/>
    <property type="molecule type" value="Genomic_DNA"/>
</dbReference>
<dbReference type="InterPro" id="IPR044528">
    <property type="entry name" value="POD-like_MBL-fold"/>
</dbReference>
<evidence type="ECO:0000256" key="2">
    <source>
        <dbReference type="SAM" id="MobiDB-lite"/>
    </source>
</evidence>
<accession>A0A940MT59</accession>
<evidence type="ECO:0000259" key="3">
    <source>
        <dbReference type="SMART" id="SM00849"/>
    </source>
</evidence>
<reference evidence="4" key="1">
    <citation type="submission" date="2021-03" db="EMBL/GenBank/DDBJ databases">
        <title>Sagittula salina sp. nov. strain M10.9X isolated from the marine waste.</title>
        <authorList>
            <person name="Satari L."/>
            <person name="Molina-Menor E."/>
            <person name="Vidal-Verdu A."/>
            <person name="Pascual J."/>
            <person name="Pereto J."/>
            <person name="Porcar M."/>
        </authorList>
    </citation>
    <scope>NUCLEOTIDE SEQUENCE</scope>
    <source>
        <strain evidence="4">M10.9X</strain>
    </source>
</reference>
<dbReference type="GO" id="GO:0070813">
    <property type="term" value="P:hydrogen sulfide metabolic process"/>
    <property type="evidence" value="ECO:0007669"/>
    <property type="project" value="TreeGrafter"/>
</dbReference>
<dbReference type="GO" id="GO:0006749">
    <property type="term" value="P:glutathione metabolic process"/>
    <property type="evidence" value="ECO:0007669"/>
    <property type="project" value="InterPro"/>
</dbReference>
<dbReference type="Pfam" id="PF00753">
    <property type="entry name" value="Lactamase_B"/>
    <property type="match status" value="1"/>
</dbReference>
<sequence length="309" mass="34570">MECNRRKTQEDRMFTRTSPSTGPGSPEVTGFYEKDTGSVMYVAACPETKKAALIDIVMDFDPEAGRTRLDSAQEVLDFVKAQGLDVVWVLDTHPHADHMMASAWLKEQTGAPNAIGEKVAEIADLWRDYYNMPDAFDAKRDFDRLFADGDTFTFGNVEARVMLSPGHTLGSITYVMGDAAFVHDTFMHVDVGTSRADFPGGTTQDLWNSLQAILALPDDTRLFVGHDYPPVKDREDPAWEATVAEHRANNPHLAGKSEAEFRKLRADRDKTLPLPDRMLHALQVNLRGGRLEPLECDGNFYFKIPANKF</sequence>
<feature type="region of interest" description="Disordered" evidence="2">
    <location>
        <begin position="1"/>
        <end position="27"/>
    </location>
</feature>
<dbReference type="Proteomes" id="UP000675940">
    <property type="component" value="Unassembled WGS sequence"/>
</dbReference>
<dbReference type="SMART" id="SM00849">
    <property type="entry name" value="Lactamase_B"/>
    <property type="match status" value="1"/>
</dbReference>
<name>A0A940MT59_9RHOB</name>
<dbReference type="InterPro" id="IPR051682">
    <property type="entry name" value="Mito_Persulfide_Diox"/>
</dbReference>
<dbReference type="CDD" id="cd07724">
    <property type="entry name" value="POD-like_MBL-fold"/>
    <property type="match status" value="1"/>
</dbReference>
<keyword evidence="1" id="KW-0479">Metal-binding</keyword>
<organism evidence="4 5">
    <name type="scientific">Sagittula salina</name>
    <dbReference type="NCBI Taxonomy" id="2820268"/>
    <lineage>
        <taxon>Bacteria</taxon>
        <taxon>Pseudomonadati</taxon>
        <taxon>Pseudomonadota</taxon>
        <taxon>Alphaproteobacteria</taxon>
        <taxon>Rhodobacterales</taxon>
        <taxon>Roseobacteraceae</taxon>
        <taxon>Sagittula</taxon>
    </lineage>
</organism>
<dbReference type="GO" id="GO:0050313">
    <property type="term" value="F:sulfur dioxygenase activity"/>
    <property type="evidence" value="ECO:0007669"/>
    <property type="project" value="InterPro"/>
</dbReference>
<feature type="domain" description="Metallo-beta-lactamase" evidence="3">
    <location>
        <begin position="37"/>
        <end position="226"/>
    </location>
</feature>
<comment type="caution">
    <text evidence="4">The sequence shown here is derived from an EMBL/GenBank/DDBJ whole genome shotgun (WGS) entry which is preliminary data.</text>
</comment>
<dbReference type="GO" id="GO:0046872">
    <property type="term" value="F:metal ion binding"/>
    <property type="evidence" value="ECO:0007669"/>
    <property type="project" value="UniProtKB-KW"/>
</dbReference>
<proteinExistence type="predicted"/>
<evidence type="ECO:0000313" key="4">
    <source>
        <dbReference type="EMBL" id="MBP0484381.1"/>
    </source>
</evidence>
<dbReference type="PANTHER" id="PTHR43084:SF1">
    <property type="entry name" value="PERSULFIDE DIOXYGENASE ETHE1, MITOCHONDRIAL"/>
    <property type="match status" value="1"/>
</dbReference>
<dbReference type="SUPFAM" id="SSF56281">
    <property type="entry name" value="Metallo-hydrolase/oxidoreductase"/>
    <property type="match status" value="1"/>
</dbReference>
<dbReference type="AlphaFoldDB" id="A0A940MT59"/>
<dbReference type="Gene3D" id="3.60.15.10">
    <property type="entry name" value="Ribonuclease Z/Hydroxyacylglutathione hydrolase-like"/>
    <property type="match status" value="1"/>
</dbReference>